<evidence type="ECO:0000256" key="4">
    <source>
        <dbReference type="ARBA" id="ARBA00022764"/>
    </source>
</evidence>
<keyword evidence="5" id="KW-0249">Electron transport</keyword>
<dbReference type="EMBL" id="NOXT01000121">
    <property type="protein sequence ID" value="OYQ25733.1"/>
    <property type="molecule type" value="Genomic_DNA"/>
</dbReference>
<comment type="subcellular location">
    <subcellularLocation>
        <location evidence="1">Periplasm</location>
    </subcellularLocation>
</comment>
<dbReference type="InterPro" id="IPR012745">
    <property type="entry name" value="Pseudoazurin"/>
</dbReference>
<feature type="chain" id="PRO_5013373195" description="Pseudoazurin" evidence="9">
    <location>
        <begin position="19"/>
        <end position="142"/>
    </location>
</feature>
<keyword evidence="12" id="KW-1185">Reference proteome</keyword>
<dbReference type="Pfam" id="PF00127">
    <property type="entry name" value="Copper-bind"/>
    <property type="match status" value="1"/>
</dbReference>
<feature type="binding site" evidence="8">
    <location>
        <position position="58"/>
    </location>
    <ligand>
        <name>Cu cation</name>
        <dbReference type="ChEBI" id="CHEBI:23378"/>
    </ligand>
</feature>
<feature type="binding site" evidence="8">
    <location>
        <position position="104"/>
    </location>
    <ligand>
        <name>Cu cation</name>
        <dbReference type="ChEBI" id="CHEBI:23378"/>
    </ligand>
</feature>
<protein>
    <recommendedName>
        <fullName evidence="7">Pseudoazurin</fullName>
    </recommendedName>
</protein>
<keyword evidence="2" id="KW-0813">Transport</keyword>
<evidence type="ECO:0000256" key="8">
    <source>
        <dbReference type="PIRSR" id="PIRSR602386-1"/>
    </source>
</evidence>
<comment type="caution">
    <text evidence="11">The sequence shown here is derived from an EMBL/GenBank/DDBJ whole genome shotgun (WGS) entry which is preliminary data.</text>
</comment>
<feature type="binding site" evidence="8">
    <location>
        <position position="96"/>
    </location>
    <ligand>
        <name>Cu cation</name>
        <dbReference type="ChEBI" id="CHEBI:23378"/>
    </ligand>
</feature>
<keyword evidence="9" id="KW-0732">Signal</keyword>
<evidence type="ECO:0000313" key="12">
    <source>
        <dbReference type="Proteomes" id="UP000216991"/>
    </source>
</evidence>
<feature type="domain" description="Blue (type 1) copper" evidence="10">
    <location>
        <begin position="24"/>
        <end position="110"/>
    </location>
</feature>
<evidence type="ECO:0000256" key="9">
    <source>
        <dbReference type="SAM" id="SignalP"/>
    </source>
</evidence>
<dbReference type="GO" id="GO:0009055">
    <property type="term" value="F:electron transfer activity"/>
    <property type="evidence" value="ECO:0007669"/>
    <property type="project" value="InterPro"/>
</dbReference>
<dbReference type="Proteomes" id="UP000216991">
    <property type="component" value="Unassembled WGS sequence"/>
</dbReference>
<dbReference type="RefSeq" id="WP_094474682.1">
    <property type="nucleotide sequence ID" value="NZ_NOXT01000121.1"/>
</dbReference>
<evidence type="ECO:0000259" key="10">
    <source>
        <dbReference type="Pfam" id="PF00127"/>
    </source>
</evidence>
<dbReference type="InterPro" id="IPR000923">
    <property type="entry name" value="BlueCu_1"/>
</dbReference>
<dbReference type="Gene3D" id="2.60.40.420">
    <property type="entry name" value="Cupredoxins - blue copper proteins"/>
    <property type="match status" value="1"/>
</dbReference>
<organism evidence="11 12">
    <name type="scientific">Sandarakinorhabdus cyanobacteriorum</name>
    <dbReference type="NCBI Taxonomy" id="1981098"/>
    <lineage>
        <taxon>Bacteria</taxon>
        <taxon>Pseudomonadati</taxon>
        <taxon>Pseudomonadota</taxon>
        <taxon>Alphaproteobacteria</taxon>
        <taxon>Sphingomonadales</taxon>
        <taxon>Sphingosinicellaceae</taxon>
        <taxon>Sandarakinorhabdus</taxon>
    </lineage>
</organism>
<dbReference type="SUPFAM" id="SSF49503">
    <property type="entry name" value="Cupredoxins"/>
    <property type="match status" value="1"/>
</dbReference>
<keyword evidence="6 8" id="KW-0186">Copper</keyword>
<dbReference type="InterPro" id="IPR002386">
    <property type="entry name" value="Amicyanin/Pseudoazurin"/>
</dbReference>
<evidence type="ECO:0000313" key="11">
    <source>
        <dbReference type="EMBL" id="OYQ25733.1"/>
    </source>
</evidence>
<reference evidence="11 12" key="1">
    <citation type="submission" date="2017-07" db="EMBL/GenBank/DDBJ databases">
        <title>Sandarakinorhabdus cyanobacteriorum sp. nov., a novel bacterium isolated from cyanobacterial aggregates in a eutrophic lake.</title>
        <authorList>
            <person name="Cai H."/>
        </authorList>
    </citation>
    <scope>NUCLEOTIDE SEQUENCE [LARGE SCALE GENOMIC DNA]</scope>
    <source>
        <strain evidence="11 12">TH057</strain>
    </source>
</reference>
<evidence type="ECO:0000256" key="6">
    <source>
        <dbReference type="ARBA" id="ARBA00023008"/>
    </source>
</evidence>
<dbReference type="InterPro" id="IPR001235">
    <property type="entry name" value="Copper_blue_Plastocyanin"/>
</dbReference>
<accession>A0A255Y9B2</accession>
<gene>
    <name evidence="11" type="ORF">CHU93_13495</name>
</gene>
<feature type="binding site" evidence="8">
    <location>
        <position position="99"/>
    </location>
    <ligand>
        <name>Cu cation</name>
        <dbReference type="ChEBI" id="CHEBI:23378"/>
    </ligand>
</feature>
<evidence type="ECO:0000256" key="3">
    <source>
        <dbReference type="ARBA" id="ARBA00022723"/>
    </source>
</evidence>
<comment type="cofactor">
    <cofactor evidence="8">
        <name>Cu cation</name>
        <dbReference type="ChEBI" id="CHEBI:23378"/>
    </cofactor>
    <text evidence="8">Binds 1 copper ion per subunit.</text>
</comment>
<dbReference type="GO" id="GO:0042597">
    <property type="term" value="C:periplasmic space"/>
    <property type="evidence" value="ECO:0007669"/>
    <property type="project" value="UniProtKB-SubCell"/>
</dbReference>
<sequence>MKHAILLAAALMAAPALAKEHQVKMLNQGKDGAMVFEPAVVKAMPGDTVKFLATNPGHNAQTIPGMLPDGEAEQKGAMGKEFVLTVKSPGLYGIKCLPHYSMGMVAVVQVGKGPSANLAAAQGVKLPPLAKKRMDAYLAQVK</sequence>
<evidence type="ECO:0000256" key="5">
    <source>
        <dbReference type="ARBA" id="ARBA00022982"/>
    </source>
</evidence>
<dbReference type="OrthoDB" id="7510199at2"/>
<dbReference type="GO" id="GO:0005507">
    <property type="term" value="F:copper ion binding"/>
    <property type="evidence" value="ECO:0007669"/>
    <property type="project" value="UniProtKB-UniRule"/>
</dbReference>
<proteinExistence type="predicted"/>
<feature type="signal peptide" evidence="9">
    <location>
        <begin position="1"/>
        <end position="18"/>
    </location>
</feature>
<dbReference type="NCBIfam" id="TIGR02375">
    <property type="entry name" value="pseudoazurin"/>
    <property type="match status" value="1"/>
</dbReference>
<keyword evidence="3 8" id="KW-0479">Metal-binding</keyword>
<dbReference type="PRINTS" id="PR00155">
    <property type="entry name" value="AMICYANIN"/>
</dbReference>
<dbReference type="AlphaFoldDB" id="A0A255Y9B2"/>
<dbReference type="PRINTS" id="PR00156">
    <property type="entry name" value="COPPERBLUE"/>
</dbReference>
<evidence type="ECO:0000256" key="2">
    <source>
        <dbReference type="ARBA" id="ARBA00022448"/>
    </source>
</evidence>
<keyword evidence="4" id="KW-0574">Periplasm</keyword>
<evidence type="ECO:0000256" key="1">
    <source>
        <dbReference type="ARBA" id="ARBA00004418"/>
    </source>
</evidence>
<evidence type="ECO:0000256" key="7">
    <source>
        <dbReference type="NCBIfam" id="TIGR02375"/>
    </source>
</evidence>
<name>A0A255Y9B2_9SPHN</name>
<dbReference type="CDD" id="cd04218">
    <property type="entry name" value="Pseudoazurin"/>
    <property type="match status" value="1"/>
</dbReference>
<dbReference type="InterPro" id="IPR008972">
    <property type="entry name" value="Cupredoxin"/>
</dbReference>